<gene>
    <name evidence="13" type="primary">AVEN_40359_1</name>
    <name evidence="13" type="ORF">NPIL_655171</name>
</gene>
<dbReference type="AlphaFoldDB" id="A0A8X6JV09"/>
<dbReference type="CDD" id="cd00590">
    <property type="entry name" value="RRM_SF"/>
    <property type="match status" value="1"/>
</dbReference>
<dbReference type="PANTHER" id="PTHR17250:SF0">
    <property type="entry name" value="NEGATIVE ELONGATION FACTOR E"/>
    <property type="match status" value="1"/>
</dbReference>
<dbReference type="GO" id="GO:0032021">
    <property type="term" value="C:NELF complex"/>
    <property type="evidence" value="ECO:0007669"/>
    <property type="project" value="InterPro"/>
</dbReference>
<evidence type="ECO:0000256" key="10">
    <source>
        <dbReference type="ARBA" id="ARBA00023242"/>
    </source>
</evidence>
<organism evidence="13 14">
    <name type="scientific">Nephila pilipes</name>
    <name type="common">Giant wood spider</name>
    <name type="synonym">Nephila maculata</name>
    <dbReference type="NCBI Taxonomy" id="299642"/>
    <lineage>
        <taxon>Eukaryota</taxon>
        <taxon>Metazoa</taxon>
        <taxon>Ecdysozoa</taxon>
        <taxon>Arthropoda</taxon>
        <taxon>Chelicerata</taxon>
        <taxon>Arachnida</taxon>
        <taxon>Araneae</taxon>
        <taxon>Araneomorphae</taxon>
        <taxon>Entelegynae</taxon>
        <taxon>Araneoidea</taxon>
        <taxon>Nephilidae</taxon>
        <taxon>Nephila</taxon>
    </lineage>
</organism>
<dbReference type="InterPro" id="IPR012677">
    <property type="entry name" value="Nucleotide-bd_a/b_plait_sf"/>
</dbReference>
<comment type="subcellular location">
    <subcellularLocation>
        <location evidence="2">Chromosome</location>
    </subcellularLocation>
    <subcellularLocation>
        <location evidence="1">Nucleus</location>
    </subcellularLocation>
</comment>
<evidence type="ECO:0000256" key="6">
    <source>
        <dbReference type="ARBA" id="ARBA00022491"/>
    </source>
</evidence>
<keyword evidence="5" id="KW-0158">Chromosome</keyword>
<reference evidence="13" key="1">
    <citation type="submission" date="2020-08" db="EMBL/GenBank/DDBJ databases">
        <title>Multicomponent nature underlies the extraordinary mechanical properties of spider dragline silk.</title>
        <authorList>
            <person name="Kono N."/>
            <person name="Nakamura H."/>
            <person name="Mori M."/>
            <person name="Yoshida Y."/>
            <person name="Ohtoshi R."/>
            <person name="Malay A.D."/>
            <person name="Moran D.A.P."/>
            <person name="Tomita M."/>
            <person name="Numata K."/>
            <person name="Arakawa K."/>
        </authorList>
    </citation>
    <scope>NUCLEOTIDE SEQUENCE</scope>
</reference>
<evidence type="ECO:0000313" key="14">
    <source>
        <dbReference type="Proteomes" id="UP000887013"/>
    </source>
</evidence>
<dbReference type="Pfam" id="PF00076">
    <property type="entry name" value="RRM_1"/>
    <property type="match status" value="2"/>
</dbReference>
<dbReference type="InterPro" id="IPR000504">
    <property type="entry name" value="RRM_dom"/>
</dbReference>
<dbReference type="SUPFAM" id="SSF54928">
    <property type="entry name" value="RNA-binding domain, RBD"/>
    <property type="match status" value="1"/>
</dbReference>
<comment type="caution">
    <text evidence="13">The sequence shown here is derived from an EMBL/GenBank/DDBJ whole genome shotgun (WGS) entry which is preliminary data.</text>
</comment>
<keyword evidence="14" id="KW-1185">Reference proteome</keyword>
<sequence length="323" mass="37289">MKKLKYSIDFPEELTNEEKELKSKYQVLRKLKAEYSFFQKKESNKEESDAFKSPYHSNEITQDRLKKTAAEILKAGGEAKKAYNPDKMTKDFKRASKQNGEMHVGHKRCAMGVYTPESESQPRSVIVRGHNLIYDELQKSFDEIGDIWKIRLDPNNRSAIITFKHTENASLAADTFHGKFIEGKQLSVELMKKRNTTWTAISTADAKNKKHKYDNLHREKRTIHISYNGKLTMQEFRTIFKNMGNIEKIYIPSLNHASASSKPYAFITFKYEDEAVRAVEEKNGEIFNGIRLKVSPQKIVFNDSSVSQNVPEEKDSRDILSFG</sequence>
<keyword evidence="7 11" id="KW-0694">RNA-binding</keyword>
<keyword evidence="9" id="KW-0804">Transcription</keyword>
<evidence type="ECO:0000256" key="9">
    <source>
        <dbReference type="ARBA" id="ARBA00023163"/>
    </source>
</evidence>
<feature type="domain" description="RRM" evidence="12">
    <location>
        <begin position="123"/>
        <end position="193"/>
    </location>
</feature>
<evidence type="ECO:0000256" key="2">
    <source>
        <dbReference type="ARBA" id="ARBA00004286"/>
    </source>
</evidence>
<dbReference type="Proteomes" id="UP000887013">
    <property type="component" value="Unassembled WGS sequence"/>
</dbReference>
<protein>
    <recommendedName>
        <fullName evidence="4">Negative elongation factor E</fullName>
    </recommendedName>
</protein>
<dbReference type="GO" id="GO:0034244">
    <property type="term" value="P:negative regulation of transcription elongation by RNA polymerase II"/>
    <property type="evidence" value="ECO:0007669"/>
    <property type="project" value="TreeGrafter"/>
</dbReference>
<dbReference type="SMART" id="SM00360">
    <property type="entry name" value="RRM"/>
    <property type="match status" value="2"/>
</dbReference>
<evidence type="ECO:0000256" key="1">
    <source>
        <dbReference type="ARBA" id="ARBA00004123"/>
    </source>
</evidence>
<name>A0A8X6JV09_NEPPI</name>
<evidence type="ECO:0000256" key="4">
    <source>
        <dbReference type="ARBA" id="ARBA00014464"/>
    </source>
</evidence>
<keyword evidence="8" id="KW-0805">Transcription regulation</keyword>
<dbReference type="PANTHER" id="PTHR17250">
    <property type="entry name" value="NEGATIVE ELONGATION FACTOR E"/>
    <property type="match status" value="1"/>
</dbReference>
<dbReference type="GO" id="GO:0005694">
    <property type="term" value="C:chromosome"/>
    <property type="evidence" value="ECO:0007669"/>
    <property type="project" value="UniProtKB-SubCell"/>
</dbReference>
<keyword evidence="10" id="KW-0539">Nucleus</keyword>
<dbReference type="InterPro" id="IPR035979">
    <property type="entry name" value="RBD_domain_sf"/>
</dbReference>
<dbReference type="Gene3D" id="3.30.70.330">
    <property type="match status" value="2"/>
</dbReference>
<accession>A0A8X6JV09</accession>
<dbReference type="EMBL" id="BMAW01047437">
    <property type="protein sequence ID" value="GFS60868.1"/>
    <property type="molecule type" value="Genomic_DNA"/>
</dbReference>
<evidence type="ECO:0000313" key="13">
    <source>
        <dbReference type="EMBL" id="GFS60868.1"/>
    </source>
</evidence>
<evidence type="ECO:0000256" key="3">
    <source>
        <dbReference type="ARBA" id="ARBA00006120"/>
    </source>
</evidence>
<comment type="similarity">
    <text evidence="3">Belongs to the RRM NELF-E family.</text>
</comment>
<evidence type="ECO:0000256" key="5">
    <source>
        <dbReference type="ARBA" id="ARBA00022454"/>
    </source>
</evidence>
<proteinExistence type="inferred from homology"/>
<keyword evidence="6" id="KW-0678">Repressor</keyword>
<dbReference type="InterPro" id="IPR033102">
    <property type="entry name" value="NELFE"/>
</dbReference>
<dbReference type="OrthoDB" id="21467at2759"/>
<dbReference type="GO" id="GO:0003723">
    <property type="term" value="F:RNA binding"/>
    <property type="evidence" value="ECO:0007669"/>
    <property type="project" value="UniProtKB-UniRule"/>
</dbReference>
<evidence type="ECO:0000256" key="8">
    <source>
        <dbReference type="ARBA" id="ARBA00023015"/>
    </source>
</evidence>
<feature type="domain" description="RRM" evidence="12">
    <location>
        <begin position="221"/>
        <end position="299"/>
    </location>
</feature>
<evidence type="ECO:0000256" key="11">
    <source>
        <dbReference type="PROSITE-ProRule" id="PRU00176"/>
    </source>
</evidence>
<evidence type="ECO:0000256" key="7">
    <source>
        <dbReference type="ARBA" id="ARBA00022884"/>
    </source>
</evidence>
<dbReference type="PROSITE" id="PS50102">
    <property type="entry name" value="RRM"/>
    <property type="match status" value="2"/>
</dbReference>
<evidence type="ECO:0000259" key="12">
    <source>
        <dbReference type="PROSITE" id="PS50102"/>
    </source>
</evidence>